<dbReference type="Proteomes" id="UP000251205">
    <property type="component" value="Unassembled WGS sequence"/>
</dbReference>
<gene>
    <name evidence="1" type="ORF">DQ393_21225</name>
</gene>
<organism evidence="1 2">
    <name type="scientific">Rhizobium tropici</name>
    <dbReference type="NCBI Taxonomy" id="398"/>
    <lineage>
        <taxon>Bacteria</taxon>
        <taxon>Pseudomonadati</taxon>
        <taxon>Pseudomonadota</taxon>
        <taxon>Alphaproteobacteria</taxon>
        <taxon>Hyphomicrobiales</taxon>
        <taxon>Rhizobiaceae</taxon>
        <taxon>Rhizobium/Agrobacterium group</taxon>
        <taxon>Rhizobium</taxon>
    </lineage>
</organism>
<comment type="caution">
    <text evidence="1">The sequence shown here is derived from an EMBL/GenBank/DDBJ whole genome shotgun (WGS) entry which is preliminary data.</text>
</comment>
<accession>A0A329YCM6</accession>
<name>A0A329YCM6_RHITR</name>
<evidence type="ECO:0000313" key="1">
    <source>
        <dbReference type="EMBL" id="RAX39582.1"/>
    </source>
</evidence>
<proteinExistence type="predicted"/>
<sequence>MVHPSKLFAGLLSQVLDRGNNHIGIKACRCRKGVQRFCDNDMRKIKYLEREKRIRIDRSALSLTLCHISVAEIDGLRTFAEAIFSSKDGAGVAPRGFGWRARRRKR</sequence>
<reference evidence="1 2" key="1">
    <citation type="submission" date="2018-06" db="EMBL/GenBank/DDBJ databases">
        <title>Whole Genome Sequence of an efficient microsymbiont, Rhizobium tropici.</title>
        <authorList>
            <person name="Srinivasan R."/>
            <person name="Singh H.V."/>
            <person name="Srivastava R."/>
            <person name="Kumari B."/>
            <person name="Radhakrishna A."/>
        </authorList>
    </citation>
    <scope>NUCLEOTIDE SEQUENCE [LARGE SCALE GENOMIC DNA]</scope>
    <source>
        <strain evidence="1 2">IGFRI Rhizo-19</strain>
    </source>
</reference>
<dbReference type="EMBL" id="QMKK01000046">
    <property type="protein sequence ID" value="RAX39582.1"/>
    <property type="molecule type" value="Genomic_DNA"/>
</dbReference>
<protein>
    <submittedName>
        <fullName evidence="1">Uncharacterized protein</fullName>
    </submittedName>
</protein>
<evidence type="ECO:0000313" key="2">
    <source>
        <dbReference type="Proteomes" id="UP000251205"/>
    </source>
</evidence>
<dbReference type="AlphaFoldDB" id="A0A329YCM6"/>